<dbReference type="GO" id="GO:0005886">
    <property type="term" value="C:plasma membrane"/>
    <property type="evidence" value="ECO:0007669"/>
    <property type="project" value="TreeGrafter"/>
</dbReference>
<evidence type="ECO:0000313" key="11">
    <source>
        <dbReference type="EMBL" id="ACL60714.1"/>
    </source>
</evidence>
<dbReference type="Pfam" id="PF13614">
    <property type="entry name" value="AAA_31"/>
    <property type="match status" value="1"/>
</dbReference>
<name>B8ISR5_METNO</name>
<evidence type="ECO:0000256" key="2">
    <source>
        <dbReference type="ARBA" id="ARBA00011903"/>
    </source>
</evidence>
<evidence type="ECO:0000256" key="8">
    <source>
        <dbReference type="ARBA" id="ARBA00051245"/>
    </source>
</evidence>
<dbReference type="PANTHER" id="PTHR32309:SF13">
    <property type="entry name" value="FERRIC ENTEROBACTIN TRANSPORT PROTEIN FEPE"/>
    <property type="match status" value="1"/>
</dbReference>
<dbReference type="InterPro" id="IPR027417">
    <property type="entry name" value="P-loop_NTPase"/>
</dbReference>
<keyword evidence="9" id="KW-0472">Membrane</keyword>
<reference evidence="11 12" key="1">
    <citation type="submission" date="2009-01" db="EMBL/GenBank/DDBJ databases">
        <title>Complete sequence of chromosome of Methylobacterium nodulans ORS 2060.</title>
        <authorList>
            <consortium name="US DOE Joint Genome Institute"/>
            <person name="Lucas S."/>
            <person name="Copeland A."/>
            <person name="Lapidus A."/>
            <person name="Glavina del Rio T."/>
            <person name="Dalin E."/>
            <person name="Tice H."/>
            <person name="Bruce D."/>
            <person name="Goodwin L."/>
            <person name="Pitluck S."/>
            <person name="Sims D."/>
            <person name="Brettin T."/>
            <person name="Detter J.C."/>
            <person name="Han C."/>
            <person name="Larimer F."/>
            <person name="Land M."/>
            <person name="Hauser L."/>
            <person name="Kyrpides N."/>
            <person name="Ivanova N."/>
            <person name="Marx C.J."/>
            <person name="Richardson P."/>
        </authorList>
    </citation>
    <scope>NUCLEOTIDE SEQUENCE [LARGE SCALE GENOMIC DNA]</scope>
    <source>
        <strain evidence="12">LMG 21967 / CNCM I-2342 / ORS 2060</strain>
    </source>
</reference>
<gene>
    <name evidence="11" type="ordered locus">Mnod_5886</name>
</gene>
<dbReference type="RefSeq" id="WP_015932312.1">
    <property type="nucleotide sequence ID" value="NC_011894.1"/>
</dbReference>
<keyword evidence="12" id="KW-1185">Reference proteome</keyword>
<dbReference type="GO" id="GO:0004713">
    <property type="term" value="F:protein tyrosine kinase activity"/>
    <property type="evidence" value="ECO:0007669"/>
    <property type="project" value="TreeGrafter"/>
</dbReference>
<keyword evidence="9" id="KW-0812">Transmembrane</keyword>
<dbReference type="Proteomes" id="UP000008207">
    <property type="component" value="Chromosome"/>
</dbReference>
<evidence type="ECO:0000256" key="5">
    <source>
        <dbReference type="ARBA" id="ARBA00022777"/>
    </source>
</evidence>
<keyword evidence="7" id="KW-0829">Tyrosine-protein kinase</keyword>
<dbReference type="InterPro" id="IPR005702">
    <property type="entry name" value="Wzc-like_C"/>
</dbReference>
<evidence type="ECO:0000256" key="3">
    <source>
        <dbReference type="ARBA" id="ARBA00022679"/>
    </source>
</evidence>
<evidence type="ECO:0000256" key="6">
    <source>
        <dbReference type="ARBA" id="ARBA00022840"/>
    </source>
</evidence>
<dbReference type="SUPFAM" id="SSF52540">
    <property type="entry name" value="P-loop containing nucleoside triphosphate hydrolases"/>
    <property type="match status" value="1"/>
</dbReference>
<dbReference type="CDD" id="cd05387">
    <property type="entry name" value="BY-kinase"/>
    <property type="match status" value="1"/>
</dbReference>
<dbReference type="STRING" id="460265.Mnod_5886"/>
<keyword evidence="6" id="KW-0067">ATP-binding</keyword>
<dbReference type="AlphaFoldDB" id="B8ISR5"/>
<dbReference type="EMBL" id="CP001349">
    <property type="protein sequence ID" value="ACL60714.1"/>
    <property type="molecule type" value="Genomic_DNA"/>
</dbReference>
<proteinExistence type="inferred from homology"/>
<dbReference type="HOGENOM" id="CLU_009912_2_0_5"/>
<dbReference type="EC" id="2.7.10.2" evidence="2"/>
<protein>
    <recommendedName>
        <fullName evidence="2">non-specific protein-tyrosine kinase</fullName>
        <ecNumber evidence="2">2.7.10.2</ecNumber>
    </recommendedName>
</protein>
<keyword evidence="9" id="KW-1133">Transmembrane helix</keyword>
<evidence type="ECO:0000256" key="9">
    <source>
        <dbReference type="SAM" id="Phobius"/>
    </source>
</evidence>
<dbReference type="InterPro" id="IPR050445">
    <property type="entry name" value="Bact_polysacc_biosynth/exp"/>
</dbReference>
<evidence type="ECO:0000259" key="10">
    <source>
        <dbReference type="Pfam" id="PF13614"/>
    </source>
</evidence>
<feature type="transmembrane region" description="Helical" evidence="9">
    <location>
        <begin position="39"/>
        <end position="58"/>
    </location>
</feature>
<dbReference type="eggNOG" id="COG0489">
    <property type="taxonomic scope" value="Bacteria"/>
</dbReference>
<evidence type="ECO:0000256" key="7">
    <source>
        <dbReference type="ARBA" id="ARBA00023137"/>
    </source>
</evidence>
<organism evidence="11 12">
    <name type="scientific">Methylobacterium nodulans (strain LMG 21967 / CNCM I-2342 / ORS 2060)</name>
    <dbReference type="NCBI Taxonomy" id="460265"/>
    <lineage>
        <taxon>Bacteria</taxon>
        <taxon>Pseudomonadati</taxon>
        <taxon>Pseudomonadota</taxon>
        <taxon>Alphaproteobacteria</taxon>
        <taxon>Hyphomicrobiales</taxon>
        <taxon>Methylobacteriaceae</taxon>
        <taxon>Methylobacterium</taxon>
    </lineage>
</organism>
<evidence type="ECO:0000313" key="12">
    <source>
        <dbReference type="Proteomes" id="UP000008207"/>
    </source>
</evidence>
<keyword evidence="4" id="KW-0547">Nucleotide-binding</keyword>
<dbReference type="KEGG" id="mno:Mnod_5886"/>
<accession>B8ISR5</accession>
<comment type="catalytic activity">
    <reaction evidence="8">
        <text>L-tyrosyl-[protein] + ATP = O-phospho-L-tyrosyl-[protein] + ADP + H(+)</text>
        <dbReference type="Rhea" id="RHEA:10596"/>
        <dbReference type="Rhea" id="RHEA-COMP:10136"/>
        <dbReference type="Rhea" id="RHEA-COMP:20101"/>
        <dbReference type="ChEBI" id="CHEBI:15378"/>
        <dbReference type="ChEBI" id="CHEBI:30616"/>
        <dbReference type="ChEBI" id="CHEBI:46858"/>
        <dbReference type="ChEBI" id="CHEBI:61978"/>
        <dbReference type="ChEBI" id="CHEBI:456216"/>
        <dbReference type="EC" id="2.7.10.2"/>
    </reaction>
</comment>
<dbReference type="OrthoDB" id="230260at2"/>
<dbReference type="eggNOG" id="COG3206">
    <property type="taxonomic scope" value="Bacteria"/>
</dbReference>
<comment type="similarity">
    <text evidence="1">Belongs to the CpsD/CapB family.</text>
</comment>
<sequence>MTYIDQDLALAPYPGRSQGSGPTLQNEIRAVLALLRRRLPLILGGALLGLSVFAVFAYTATPLYRASAEVSVDPRRLSVLETKDERRKQEPVFDPARVDSLLETVRSERIARAVVADLHLDEDPEFNGTRAGLLAQLRNLLASDEAEPATQADREQAAVEAVAGALSVARIENTFVMEIRFLSETPEKAARIANGFAAAFLRDQVQANSDTTQQAAGWLKQRLSELAGAASRADAAVAAFKRQNNIATADGKSIDDQALASISTMLTDAAGATATAQAKLDRVVAVNRQGTPDLAVADALTNEVVIKLRQQYLETNQRATDLASRFGEDHPVVKRLRGEAANTLESIRSELRRIEEVYRSDLEIARQREAALRQSLAEQFRKTSDIGSHQVRLQELESTARTARQAYEDYSQRYIQAVQRESFPVSEARLITEATPPTKKFSPKRTLLMALGFGGGGVLGLLFGFAVDLADRSLRTRREAAEVIGCGCLGFIPAVREDTARAGAGDPPAGGQSASPKGGLAWDHVLRMPFSIGAETLRSVKVAADHARDGQGVRCIGVVSCLPGEGKTAVAANLARMIARNGRKVLLIDGDLRNPTLTRGLAADAQAGLAEAIDAGLDLAAVVRREPDLPLDVLPATAQAMRRDAYEILGSPGMRALLAAARERYDYLVVDLPPLMPVTDVRALADALEAYVLVVEWGSTSREVVLDALRSAPVVWDRLLGTILNKARLRQLKRYGEATSTYYHERYLTP</sequence>
<dbReference type="Gene3D" id="3.40.50.300">
    <property type="entry name" value="P-loop containing nucleotide triphosphate hydrolases"/>
    <property type="match status" value="1"/>
</dbReference>
<dbReference type="PANTHER" id="PTHR32309">
    <property type="entry name" value="TYROSINE-PROTEIN KINASE"/>
    <property type="match status" value="1"/>
</dbReference>
<feature type="domain" description="AAA" evidence="10">
    <location>
        <begin position="557"/>
        <end position="687"/>
    </location>
</feature>
<feature type="transmembrane region" description="Helical" evidence="9">
    <location>
        <begin position="447"/>
        <end position="470"/>
    </location>
</feature>
<evidence type="ECO:0000256" key="1">
    <source>
        <dbReference type="ARBA" id="ARBA00007316"/>
    </source>
</evidence>
<keyword evidence="3" id="KW-0808">Transferase</keyword>
<evidence type="ECO:0000256" key="4">
    <source>
        <dbReference type="ARBA" id="ARBA00022741"/>
    </source>
</evidence>
<keyword evidence="5" id="KW-0418">Kinase</keyword>
<dbReference type="InterPro" id="IPR025669">
    <property type="entry name" value="AAA_dom"/>
</dbReference>